<keyword evidence="2" id="KW-0732">Signal</keyword>
<dbReference type="Gene3D" id="4.10.470.10">
    <property type="entry name" value="Ricin (A Subunit), domain 2"/>
    <property type="match status" value="1"/>
</dbReference>
<dbReference type="Pfam" id="PF00161">
    <property type="entry name" value="RIP"/>
    <property type="match status" value="1"/>
</dbReference>
<protein>
    <recommendedName>
        <fullName evidence="1">rRNA N-glycosylase</fullName>
        <ecNumber evidence="1">3.2.2.22</ecNumber>
    </recommendedName>
</protein>
<evidence type="ECO:0000313" key="3">
    <source>
        <dbReference type="EMBL" id="KAJ6802835.1"/>
    </source>
</evidence>
<evidence type="ECO:0000256" key="2">
    <source>
        <dbReference type="SAM" id="SignalP"/>
    </source>
</evidence>
<comment type="similarity">
    <text evidence="1">Belongs to the ribosome-inactivating protein family.</text>
</comment>
<evidence type="ECO:0000313" key="4">
    <source>
        <dbReference type="Proteomes" id="UP001140949"/>
    </source>
</evidence>
<keyword evidence="1" id="KW-0652">Protein synthesis inhibitor</keyword>
<organism evidence="3 4">
    <name type="scientific">Iris pallida</name>
    <name type="common">Sweet iris</name>
    <dbReference type="NCBI Taxonomy" id="29817"/>
    <lineage>
        <taxon>Eukaryota</taxon>
        <taxon>Viridiplantae</taxon>
        <taxon>Streptophyta</taxon>
        <taxon>Embryophyta</taxon>
        <taxon>Tracheophyta</taxon>
        <taxon>Spermatophyta</taxon>
        <taxon>Magnoliopsida</taxon>
        <taxon>Liliopsida</taxon>
        <taxon>Asparagales</taxon>
        <taxon>Iridaceae</taxon>
        <taxon>Iridoideae</taxon>
        <taxon>Irideae</taxon>
        <taxon>Iris</taxon>
    </lineage>
</organism>
<keyword evidence="1" id="KW-0800">Toxin</keyword>
<dbReference type="EC" id="3.2.2.22" evidence="1"/>
<dbReference type="PANTHER" id="PTHR33453">
    <property type="match status" value="1"/>
</dbReference>
<dbReference type="InterPro" id="IPR036041">
    <property type="entry name" value="Ribosome-inact_prot_sf"/>
</dbReference>
<dbReference type="Proteomes" id="UP001140949">
    <property type="component" value="Unassembled WGS sequence"/>
</dbReference>
<dbReference type="InterPro" id="IPR017989">
    <property type="entry name" value="Ribosome_inactivat_1/2"/>
</dbReference>
<reference evidence="3" key="1">
    <citation type="journal article" date="2023" name="GigaByte">
        <title>Genome assembly of the bearded iris, Iris pallida Lam.</title>
        <authorList>
            <person name="Bruccoleri R.E."/>
            <person name="Oakeley E.J."/>
            <person name="Faust A.M.E."/>
            <person name="Altorfer M."/>
            <person name="Dessus-Babus S."/>
            <person name="Burckhardt D."/>
            <person name="Oertli M."/>
            <person name="Naumann U."/>
            <person name="Petersen F."/>
            <person name="Wong J."/>
        </authorList>
    </citation>
    <scope>NUCLEOTIDE SEQUENCE</scope>
    <source>
        <strain evidence="3">GSM-AAB239-AS_SAM_17_03QT</strain>
    </source>
</reference>
<sequence>MKVWLFLAATSVLWTAIVGPAAWVCSSSLSETGDGDNNTLSFDKVAFHVTGSTKKTYSSFLESLRTHLKSGTVVHEIPLLPAQSGSQQNLLLVELFDWDNEPITLVLDSTNAYVIAYQAKNRYYLLADTSDNSQLYGSNPHRLTFTGSYGDLQRVAKANREDIDLGINELAQAIYTLYYWSPPQLETSVARSLIVLIQTVSETSRFGAIEQKFRNNIIDNITPIRYDSFRPGVGVMDLQTNWKALSTAVQQSNAQGVFLKPITLKVSNTETKEIKDAKTARTYCGLALLLRSTQASLFPHDSSVLSAWLDLNITSMLDIAA</sequence>
<dbReference type="EMBL" id="JANAVB010036937">
    <property type="protein sequence ID" value="KAJ6802835.1"/>
    <property type="molecule type" value="Genomic_DNA"/>
</dbReference>
<keyword evidence="1" id="KW-0611">Plant defense</keyword>
<proteinExistence type="inferred from homology"/>
<dbReference type="AlphaFoldDB" id="A0AAX6EFQ4"/>
<comment type="catalytic activity">
    <reaction evidence="1">
        <text>Endohydrolysis of the N-glycosidic bond at one specific adenosine on the 28S rRNA.</text>
        <dbReference type="EC" id="3.2.2.22"/>
    </reaction>
</comment>
<dbReference type="SUPFAM" id="SSF56371">
    <property type="entry name" value="Ribosome inactivating proteins (RIP)"/>
    <property type="match status" value="1"/>
</dbReference>
<dbReference type="InterPro" id="IPR001574">
    <property type="entry name" value="Ribosome_inactivat_prot"/>
</dbReference>
<evidence type="ECO:0000256" key="1">
    <source>
        <dbReference type="RuleBase" id="RU004915"/>
    </source>
</evidence>
<feature type="signal peptide" evidence="2">
    <location>
        <begin position="1"/>
        <end position="21"/>
    </location>
</feature>
<dbReference type="PRINTS" id="PR00396">
    <property type="entry name" value="SHIGARICIN"/>
</dbReference>
<reference evidence="3" key="2">
    <citation type="submission" date="2023-04" db="EMBL/GenBank/DDBJ databases">
        <authorList>
            <person name="Bruccoleri R.E."/>
            <person name="Oakeley E.J."/>
            <person name="Faust A.-M."/>
            <person name="Dessus-Babus S."/>
            <person name="Altorfer M."/>
            <person name="Burckhardt D."/>
            <person name="Oertli M."/>
            <person name="Naumann U."/>
            <person name="Petersen F."/>
            <person name="Wong J."/>
        </authorList>
    </citation>
    <scope>NUCLEOTIDE SEQUENCE</scope>
    <source>
        <strain evidence="3">GSM-AAB239-AS_SAM_17_03QT</strain>
        <tissue evidence="3">Leaf</tissue>
    </source>
</reference>
<comment type="caution">
    <text evidence="3">The sequence shown here is derived from an EMBL/GenBank/DDBJ whole genome shotgun (WGS) entry which is preliminary data.</text>
</comment>
<name>A0AAX6EFQ4_IRIPA</name>
<gene>
    <name evidence="3" type="ORF">M6B38_191755</name>
</gene>
<keyword evidence="1" id="KW-0378">Hydrolase</keyword>
<dbReference type="InterPro" id="IPR016139">
    <property type="entry name" value="Ribosome_inactivat_prot_sub2"/>
</dbReference>
<dbReference type="GO" id="GO:0017148">
    <property type="term" value="P:negative regulation of translation"/>
    <property type="evidence" value="ECO:0007669"/>
    <property type="project" value="UniProtKB-KW"/>
</dbReference>
<dbReference type="GO" id="GO:0006952">
    <property type="term" value="P:defense response"/>
    <property type="evidence" value="ECO:0007669"/>
    <property type="project" value="UniProtKB-KW"/>
</dbReference>
<accession>A0AAX6EFQ4</accession>
<dbReference type="GO" id="GO:0090729">
    <property type="term" value="F:toxin activity"/>
    <property type="evidence" value="ECO:0007669"/>
    <property type="project" value="UniProtKB-KW"/>
</dbReference>
<dbReference type="Gene3D" id="3.40.420.10">
    <property type="entry name" value="Ricin (A subunit), domain 1"/>
    <property type="match status" value="1"/>
</dbReference>
<dbReference type="GO" id="GO:0030598">
    <property type="term" value="F:rRNA N-glycosylase activity"/>
    <property type="evidence" value="ECO:0007669"/>
    <property type="project" value="UniProtKB-EC"/>
</dbReference>
<keyword evidence="4" id="KW-1185">Reference proteome</keyword>
<dbReference type="InterPro" id="IPR016138">
    <property type="entry name" value="Ribosome_inactivat_prot_sub1"/>
</dbReference>
<dbReference type="PANTHER" id="PTHR33453:SF34">
    <property type="entry name" value="RIBOSOME-INACTIVATING PROTEIN"/>
    <property type="match status" value="1"/>
</dbReference>
<feature type="chain" id="PRO_5043399610" description="rRNA N-glycosylase" evidence="2">
    <location>
        <begin position="22"/>
        <end position="321"/>
    </location>
</feature>